<dbReference type="EMBL" id="CM001368">
    <property type="protein sequence ID" value="EHJ49284.1"/>
    <property type="molecule type" value="Genomic_DNA"/>
</dbReference>
<dbReference type="InterPro" id="IPR036388">
    <property type="entry name" value="WH-like_DNA-bd_sf"/>
</dbReference>
<evidence type="ECO:0000259" key="4">
    <source>
        <dbReference type="Pfam" id="PF17782"/>
    </source>
</evidence>
<dbReference type="Pfam" id="PF17782">
    <property type="entry name" value="WHD_DprA"/>
    <property type="match status" value="1"/>
</dbReference>
<dbReference type="eggNOG" id="COG0758">
    <property type="taxonomic scope" value="Bacteria"/>
</dbReference>
<name>G7QAQ3_9BACT</name>
<feature type="region of interest" description="Disordered" evidence="2">
    <location>
        <begin position="346"/>
        <end position="375"/>
    </location>
</feature>
<dbReference type="RefSeq" id="WP_009182617.1">
    <property type="nucleotide sequence ID" value="NZ_CM001368.1"/>
</dbReference>
<dbReference type="Gene3D" id="1.10.10.10">
    <property type="entry name" value="Winged helix-like DNA-binding domain superfamily/Winged helix DNA-binding domain"/>
    <property type="match status" value="1"/>
</dbReference>
<dbReference type="InterPro" id="IPR003488">
    <property type="entry name" value="DprA"/>
</dbReference>
<protein>
    <submittedName>
        <fullName evidence="5">DNA protecting protein DprA</fullName>
    </submittedName>
</protein>
<dbReference type="InterPro" id="IPR041614">
    <property type="entry name" value="DprA_WH"/>
</dbReference>
<accession>G7QAQ3</accession>
<dbReference type="GO" id="GO:0009294">
    <property type="term" value="P:DNA-mediated transformation"/>
    <property type="evidence" value="ECO:0007669"/>
    <property type="project" value="InterPro"/>
</dbReference>
<evidence type="ECO:0000256" key="1">
    <source>
        <dbReference type="ARBA" id="ARBA00006525"/>
    </source>
</evidence>
<dbReference type="HOGENOM" id="CLU_029601_1_1_7"/>
<evidence type="ECO:0000313" key="5">
    <source>
        <dbReference type="EMBL" id="EHJ49284.1"/>
    </source>
</evidence>
<dbReference type="Gene3D" id="3.40.50.450">
    <property type="match status" value="1"/>
</dbReference>
<dbReference type="STRING" id="694327.DFW101_3285"/>
<dbReference type="InterPro" id="IPR057666">
    <property type="entry name" value="DrpA_SLOG"/>
</dbReference>
<dbReference type="PANTHER" id="PTHR43022:SF1">
    <property type="entry name" value="PROTEIN SMF"/>
    <property type="match status" value="1"/>
</dbReference>
<keyword evidence="6" id="KW-1185">Reference proteome</keyword>
<dbReference type="Pfam" id="PF02481">
    <property type="entry name" value="DNA_processg_A"/>
    <property type="match status" value="1"/>
</dbReference>
<dbReference type="OrthoDB" id="9785707at2"/>
<dbReference type="PANTHER" id="PTHR43022">
    <property type="entry name" value="PROTEIN SMF"/>
    <property type="match status" value="1"/>
</dbReference>
<reference evidence="6" key="1">
    <citation type="journal article" date="2015" name="Genome Announc.">
        <title>High-Quality Draft Genome Sequence of Desulfovibrio carbinoliphilus FW-101-2B, an Organic Acid-Oxidizing Sulfate-Reducing Bacterium Isolated from Uranium(VI)-Contaminated Groundwater.</title>
        <authorList>
            <person name="Ramsay B.D."/>
            <person name="Hwang C."/>
            <person name="Woo H.L."/>
            <person name="Carroll S.L."/>
            <person name="Lucas S."/>
            <person name="Han J."/>
            <person name="Lapidus A.L."/>
            <person name="Cheng J.F."/>
            <person name="Goodwin L.A."/>
            <person name="Pitluck S."/>
            <person name="Peters L."/>
            <person name="Chertkov O."/>
            <person name="Held B."/>
            <person name="Detter J.C."/>
            <person name="Han C.S."/>
            <person name="Tapia R."/>
            <person name="Land M.L."/>
            <person name="Hauser L.J."/>
            <person name="Kyrpides N.C."/>
            <person name="Ivanova N.N."/>
            <person name="Mikhailova N."/>
            <person name="Pagani I."/>
            <person name="Woyke T."/>
            <person name="Arkin A.P."/>
            <person name="Dehal P."/>
            <person name="Chivian D."/>
            <person name="Criddle C.S."/>
            <person name="Wu W."/>
            <person name="Chakraborty R."/>
            <person name="Hazen T.C."/>
            <person name="Fields M.W."/>
        </authorList>
    </citation>
    <scope>NUCLEOTIDE SEQUENCE [LARGE SCALE GENOMIC DNA]</scope>
    <source>
        <strain evidence="6">FW-101-2B</strain>
    </source>
</reference>
<feature type="domain" description="Smf/DprA SLOG" evidence="3">
    <location>
        <begin position="108"/>
        <end position="313"/>
    </location>
</feature>
<dbReference type="SUPFAM" id="SSF102405">
    <property type="entry name" value="MCP/YpsA-like"/>
    <property type="match status" value="1"/>
</dbReference>
<evidence type="ECO:0000259" key="3">
    <source>
        <dbReference type="Pfam" id="PF02481"/>
    </source>
</evidence>
<gene>
    <name evidence="5" type="ORF">DFW101_3285</name>
</gene>
<feature type="compositionally biased region" description="Pro residues" evidence="2">
    <location>
        <begin position="359"/>
        <end position="373"/>
    </location>
</feature>
<sequence length="437" mass="44977">MSPDAPSPPASLGAPAARDAWTADDGFLAELEACLRLRNTPGLGPRTWKRIFDRYPSAAEALADVRAFGAQGLCDDAVAGTLARGLSIPAARREMEAAAAKGLLPIPYFHAAYPARLRELPDPPAVLYVVGDARLLGGPSVAMVGARQCSRYGFAAAFDIASGLAASGITVVSGLAFGIDRQAHLGGLTGPGRSVAVCGTGLDLVYPDANMDVWRALAEDGAIVSEFAPGTPPQAQNFPIRNRVIAGLSLGVMVVEAASRSGSLITARLALEQGREVFALPGPVNLPTYAGCHALLSQGARLVQTADDIVAALARELGACVDAPRPAPPVRPAKAVVRAVPVARTGERARPAGPKVRPAAPPAPGRRPAPAPLPDGLSDLEAAIAGLLGDGSKRHIDALATALGAPSGPVSQALVLLEMKGLVRKWPGMYYTRDVEG</sequence>
<proteinExistence type="inferred from homology"/>
<evidence type="ECO:0000256" key="2">
    <source>
        <dbReference type="SAM" id="MobiDB-lite"/>
    </source>
</evidence>
<feature type="domain" description="DprA winged helix" evidence="4">
    <location>
        <begin position="368"/>
        <end position="429"/>
    </location>
</feature>
<evidence type="ECO:0000313" key="6">
    <source>
        <dbReference type="Proteomes" id="UP000004662"/>
    </source>
</evidence>
<dbReference type="Proteomes" id="UP000004662">
    <property type="component" value="Chromosome"/>
</dbReference>
<comment type="similarity">
    <text evidence="1">Belongs to the DprA/Smf family.</text>
</comment>
<dbReference type="NCBIfam" id="TIGR00732">
    <property type="entry name" value="dprA"/>
    <property type="match status" value="1"/>
</dbReference>
<dbReference type="AlphaFoldDB" id="G7QAQ3"/>
<organism evidence="5 6">
    <name type="scientific">Solidesulfovibrio carbinoliphilus subsp. oakridgensis</name>
    <dbReference type="NCBI Taxonomy" id="694327"/>
    <lineage>
        <taxon>Bacteria</taxon>
        <taxon>Pseudomonadati</taxon>
        <taxon>Thermodesulfobacteriota</taxon>
        <taxon>Desulfovibrionia</taxon>
        <taxon>Desulfovibrionales</taxon>
        <taxon>Desulfovibrionaceae</taxon>
        <taxon>Solidesulfovibrio</taxon>
    </lineage>
</organism>